<keyword evidence="7" id="KW-0472">Membrane</keyword>
<dbReference type="Proteomes" id="UP000325713">
    <property type="component" value="Chromosome"/>
</dbReference>
<dbReference type="SUPFAM" id="SSF53300">
    <property type="entry name" value="vWA-like"/>
    <property type="match status" value="1"/>
</dbReference>
<evidence type="ECO:0000256" key="1">
    <source>
        <dbReference type="ARBA" id="ARBA00004370"/>
    </source>
</evidence>
<dbReference type="NCBIfam" id="TIGR01965">
    <property type="entry name" value="VCBS_repeat"/>
    <property type="match status" value="1"/>
</dbReference>
<dbReference type="Pfam" id="PF00353">
    <property type="entry name" value="HemolysinCabind"/>
    <property type="match status" value="3"/>
</dbReference>
<evidence type="ECO:0000313" key="9">
    <source>
        <dbReference type="EMBL" id="QEY27174.1"/>
    </source>
</evidence>
<dbReference type="InterPro" id="IPR011049">
    <property type="entry name" value="Serralysin-like_metalloprot_C"/>
</dbReference>
<dbReference type="PROSITE" id="PS00330">
    <property type="entry name" value="HEMOLYSIN_CALCIUM"/>
    <property type="match status" value="2"/>
</dbReference>
<dbReference type="InterPro" id="IPR001343">
    <property type="entry name" value="Hemolysn_Ca-bd"/>
</dbReference>
<evidence type="ECO:0000256" key="7">
    <source>
        <dbReference type="ARBA" id="ARBA00023136"/>
    </source>
</evidence>
<dbReference type="Gene3D" id="2.150.10.10">
    <property type="entry name" value="Serralysin-like metalloprotease, C-terminal"/>
    <property type="match status" value="1"/>
</dbReference>
<dbReference type="PANTHER" id="PTHR38340">
    <property type="entry name" value="S-LAYER PROTEIN"/>
    <property type="match status" value="1"/>
</dbReference>
<dbReference type="GO" id="GO:0016020">
    <property type="term" value="C:membrane"/>
    <property type="evidence" value="ECO:0007669"/>
    <property type="project" value="UniProtKB-SubCell"/>
</dbReference>
<dbReference type="PANTHER" id="PTHR38340:SF1">
    <property type="entry name" value="S-LAYER PROTEIN"/>
    <property type="match status" value="1"/>
</dbReference>
<dbReference type="InterPro" id="IPR003995">
    <property type="entry name" value="RTX_toxin_determinant-A"/>
</dbReference>
<keyword evidence="5" id="KW-0677">Repeat</keyword>
<dbReference type="KEGG" id="nzl:D0T92_06035"/>
<dbReference type="GO" id="GO:0090729">
    <property type="term" value="F:toxin activity"/>
    <property type="evidence" value="ECO:0007669"/>
    <property type="project" value="UniProtKB-KW"/>
</dbReference>
<dbReference type="OrthoDB" id="8622300at2"/>
<keyword evidence="3" id="KW-0964">Secreted</keyword>
<dbReference type="InterPro" id="IPR010221">
    <property type="entry name" value="VCBS_dom"/>
</dbReference>
<dbReference type="InterPro" id="IPR013783">
    <property type="entry name" value="Ig-like_fold"/>
</dbReference>
<dbReference type="Gene3D" id="3.40.50.410">
    <property type="entry name" value="von Willebrand factor, type A domain"/>
    <property type="match status" value="1"/>
</dbReference>
<dbReference type="PRINTS" id="PR01488">
    <property type="entry name" value="RTXTOXINA"/>
</dbReference>
<dbReference type="Pfam" id="PF13519">
    <property type="entry name" value="VWA_2"/>
    <property type="match status" value="1"/>
</dbReference>
<dbReference type="GO" id="GO:0005576">
    <property type="term" value="C:extracellular region"/>
    <property type="evidence" value="ECO:0007669"/>
    <property type="project" value="UniProtKB-SubCell"/>
</dbReference>
<dbReference type="InterPro" id="IPR002035">
    <property type="entry name" value="VWF_A"/>
</dbReference>
<dbReference type="Gene3D" id="2.60.40.10">
    <property type="entry name" value="Immunoglobulins"/>
    <property type="match status" value="1"/>
</dbReference>
<evidence type="ECO:0000259" key="8">
    <source>
        <dbReference type="PROSITE" id="PS50234"/>
    </source>
</evidence>
<keyword evidence="6" id="KW-0843">Virulence</keyword>
<dbReference type="SUPFAM" id="SSF51120">
    <property type="entry name" value="beta-Roll"/>
    <property type="match status" value="1"/>
</dbReference>
<reference evidence="9 10" key="1">
    <citation type="submission" date="2018-08" db="EMBL/GenBank/DDBJ databases">
        <title>Neisseria zalophi ATCC BAA-2455 complete genome.</title>
        <authorList>
            <person name="Veseli I.A."/>
            <person name="Buttler R."/>
            <person name="Mascarenhas dos Santos A.C."/>
            <person name="Pombert J.-F."/>
        </authorList>
    </citation>
    <scope>NUCLEOTIDE SEQUENCE [LARGE SCALE GENOMIC DNA]</scope>
    <source>
        <strain evidence="9 10">ATCC BAA-2455</strain>
    </source>
</reference>
<evidence type="ECO:0000313" key="10">
    <source>
        <dbReference type="Proteomes" id="UP000325713"/>
    </source>
</evidence>
<dbReference type="InterPro" id="IPR036465">
    <property type="entry name" value="vWFA_dom_sf"/>
</dbReference>
<dbReference type="GO" id="GO:0005509">
    <property type="term" value="F:calcium ion binding"/>
    <property type="evidence" value="ECO:0007669"/>
    <property type="project" value="InterPro"/>
</dbReference>
<name>A0A5J6PY79_9NEIS</name>
<comment type="subcellular location">
    <subcellularLocation>
        <location evidence="1">Membrane</location>
    </subcellularLocation>
    <subcellularLocation>
        <location evidence="2">Secreted</location>
    </subcellularLocation>
</comment>
<dbReference type="EMBL" id="CP031700">
    <property type="protein sequence ID" value="QEY27174.1"/>
    <property type="molecule type" value="Genomic_DNA"/>
</dbReference>
<dbReference type="InterPro" id="IPR050557">
    <property type="entry name" value="RTX_toxin/Mannuronan_C5-epim"/>
</dbReference>
<dbReference type="InterPro" id="IPR018511">
    <property type="entry name" value="Hemolysin-typ_Ca-bd_CS"/>
</dbReference>
<dbReference type="SMART" id="SM00327">
    <property type="entry name" value="VWA"/>
    <property type="match status" value="1"/>
</dbReference>
<dbReference type="PRINTS" id="PR00313">
    <property type="entry name" value="CABNDNGRPT"/>
</dbReference>
<dbReference type="PROSITE" id="PS50234">
    <property type="entry name" value="VWFA"/>
    <property type="match status" value="1"/>
</dbReference>
<gene>
    <name evidence="9" type="ORF">D0T92_06035</name>
</gene>
<evidence type="ECO:0000256" key="5">
    <source>
        <dbReference type="ARBA" id="ARBA00022737"/>
    </source>
</evidence>
<proteinExistence type="predicted"/>
<evidence type="ECO:0000256" key="2">
    <source>
        <dbReference type="ARBA" id="ARBA00004613"/>
    </source>
</evidence>
<sequence>MTVGGKDVTSASASNPVVIKTDNGILSINGYNPSKGEVTYTYTENGRSKDHSGGDNSVVDNFIVRVKDAAGNTGMDMLDIKITDTAPTAVNDSNHIGEKDTSISGNVFANDYTGADTPVTVISGNQNGHYGKLVLGTDGHYTYVLDNDNPAVKALNNGEKLTDSFTYTVRDADGDTSTAKLNITIDGADNDKIKIGDNGPNPHIQGGGGNDVLIGDTGGTETIITKGENYNIAILLDTSNSMANFRTDDGYSYLQMAKASLLKLSKDLANHDGKVNVTLMTFNKTAHQVVDIRDLNEANVGRLLNSIVAQRGHGATNYDDAFHDTASWFKHVTKPGYNNVTYFLTDGEPTTYGANGRGQHGSYVTQRSVNAGLHSFEKLAKVSDVHAVGFAKGVQQNTLKYFDTTSSKPLHYEEDVVTHIHGRRHVDVVYHGQAGEASIINNPQELDAALQRGSSTTVLDSVSNDTLIGGEGNDILFGDTINTDNLSWTNHSTGMTFEAGKHNGMGSEALNEFIRWSENGGSAATTEQKVDYIQKHWNELLDNRADGGNDTLRGGDGDDILFGGAGNDVLAGGEGDDKFVFLANSNSGHDQILDFQAGSDKVVFADLVSPQQLQGAVWNDQTHTLSFTGVGTDGATYQNSITFSGMSSGETLNSILENHVEFLG</sequence>
<dbReference type="AlphaFoldDB" id="A0A5J6PY79"/>
<feature type="domain" description="VWFA" evidence="8">
    <location>
        <begin position="231"/>
        <end position="429"/>
    </location>
</feature>
<evidence type="ECO:0000256" key="3">
    <source>
        <dbReference type="ARBA" id="ARBA00022525"/>
    </source>
</evidence>
<organism evidence="9 10">
    <name type="scientific">Neisseria zalophi</name>
    <dbReference type="NCBI Taxonomy" id="640030"/>
    <lineage>
        <taxon>Bacteria</taxon>
        <taxon>Pseudomonadati</taxon>
        <taxon>Pseudomonadota</taxon>
        <taxon>Betaproteobacteria</taxon>
        <taxon>Neisseriales</taxon>
        <taxon>Neisseriaceae</taxon>
        <taxon>Neisseria</taxon>
    </lineage>
</organism>
<keyword evidence="10" id="KW-1185">Reference proteome</keyword>
<dbReference type="CDD" id="cd00198">
    <property type="entry name" value="vWFA"/>
    <property type="match status" value="1"/>
</dbReference>
<evidence type="ECO:0000256" key="6">
    <source>
        <dbReference type="ARBA" id="ARBA00023026"/>
    </source>
</evidence>
<protein>
    <submittedName>
        <fullName evidence="9">VWA domain-containing protein</fullName>
    </submittedName>
</protein>
<keyword evidence="4" id="KW-0800">Toxin</keyword>
<dbReference type="Pfam" id="PF17963">
    <property type="entry name" value="Big_9"/>
    <property type="match status" value="1"/>
</dbReference>
<evidence type="ECO:0000256" key="4">
    <source>
        <dbReference type="ARBA" id="ARBA00022656"/>
    </source>
</evidence>
<accession>A0A5J6PY79</accession>